<proteinExistence type="predicted"/>
<protein>
    <recommendedName>
        <fullName evidence="4">PEP-CTERM sorting domain-containing protein</fullName>
    </recommendedName>
</protein>
<dbReference type="Proteomes" id="UP001320876">
    <property type="component" value="Unassembled WGS sequence"/>
</dbReference>
<feature type="signal peptide" evidence="1">
    <location>
        <begin position="1"/>
        <end position="16"/>
    </location>
</feature>
<reference evidence="2 3" key="1">
    <citation type="submission" date="2022-10" db="EMBL/GenBank/DDBJ databases">
        <title>Luteolibacter arcticus strain CCTCC AB 2014275, whole genome shotgun sequencing project.</title>
        <authorList>
            <person name="Zhao G."/>
            <person name="Shen L."/>
        </authorList>
    </citation>
    <scope>NUCLEOTIDE SEQUENCE [LARGE SCALE GENOMIC DNA]</scope>
    <source>
        <strain evidence="2 3">CCTCC AB 2014275</strain>
    </source>
</reference>
<sequence length="292" mass="31834">MIRPLVASLLLTAASAETVSWFSDPHGANVDSTGAPLNAAFQFQIGAFTGSFAPTASNAAQWAANWTAAETTSYNASNGLYDGQFTLENNAAPFTVNGKGWIWGFRNTSTGSEWILFRHTLWKWPAANPFNPPLIQWNARDANEVVLGAIHTGGSPFLMQTAAVSSYAQWSAGELAGETLDGPDDDPDHDGVTNLLEFSFGTPPLIAGPPPAMTNSWFESGGQRYLQLAMPRRRDRLALYAVEVSENLSFWQSGATLTAVMSDQPNQWIVRDLTPQGQEHPRRFLRFKATLP</sequence>
<evidence type="ECO:0008006" key="4">
    <source>
        <dbReference type="Google" id="ProtNLM"/>
    </source>
</evidence>
<organism evidence="2 3">
    <name type="scientific">Luteolibacter arcticus</name>
    <dbReference type="NCBI Taxonomy" id="1581411"/>
    <lineage>
        <taxon>Bacteria</taxon>
        <taxon>Pseudomonadati</taxon>
        <taxon>Verrucomicrobiota</taxon>
        <taxon>Verrucomicrobiia</taxon>
        <taxon>Verrucomicrobiales</taxon>
        <taxon>Verrucomicrobiaceae</taxon>
        <taxon>Luteolibacter</taxon>
    </lineage>
</organism>
<dbReference type="EMBL" id="JAPDDT010000018">
    <property type="protein sequence ID" value="MCW1925851.1"/>
    <property type="molecule type" value="Genomic_DNA"/>
</dbReference>
<feature type="chain" id="PRO_5045327578" description="PEP-CTERM sorting domain-containing protein" evidence="1">
    <location>
        <begin position="17"/>
        <end position="292"/>
    </location>
</feature>
<comment type="caution">
    <text evidence="2">The sequence shown here is derived from an EMBL/GenBank/DDBJ whole genome shotgun (WGS) entry which is preliminary data.</text>
</comment>
<evidence type="ECO:0000313" key="3">
    <source>
        <dbReference type="Proteomes" id="UP001320876"/>
    </source>
</evidence>
<keyword evidence="1" id="KW-0732">Signal</keyword>
<gene>
    <name evidence="2" type="ORF">OKA05_25050</name>
</gene>
<evidence type="ECO:0000256" key="1">
    <source>
        <dbReference type="SAM" id="SignalP"/>
    </source>
</evidence>
<evidence type="ECO:0000313" key="2">
    <source>
        <dbReference type="EMBL" id="MCW1925851.1"/>
    </source>
</evidence>
<accession>A0ABT3GQP9</accession>
<name>A0ABT3GQP9_9BACT</name>
<dbReference type="RefSeq" id="WP_264489958.1">
    <property type="nucleotide sequence ID" value="NZ_JAPDDT010000018.1"/>
</dbReference>
<keyword evidence="3" id="KW-1185">Reference proteome</keyword>